<protein>
    <submittedName>
        <fullName evidence="2">Uncharacterized protein</fullName>
    </submittedName>
</protein>
<organism evidence="2 3">
    <name type="scientific">Brevibacillus thermoruber</name>
    <dbReference type="NCBI Taxonomy" id="33942"/>
    <lineage>
        <taxon>Bacteria</taxon>
        <taxon>Bacillati</taxon>
        <taxon>Bacillota</taxon>
        <taxon>Bacilli</taxon>
        <taxon>Bacillales</taxon>
        <taxon>Paenibacillaceae</taxon>
        <taxon>Brevibacillus</taxon>
    </lineage>
</organism>
<dbReference type="RefSeq" id="WP_197058280.1">
    <property type="nucleotide sequence ID" value="NZ_JAPYYP010000051.1"/>
</dbReference>
<evidence type="ECO:0000313" key="3">
    <source>
        <dbReference type="Proteomes" id="UP001151071"/>
    </source>
</evidence>
<keyword evidence="1" id="KW-0472">Membrane</keyword>
<name>A0A9X3TUY4_9BACL</name>
<keyword evidence="1" id="KW-1133">Transmembrane helix</keyword>
<accession>A0A9X3TUY4</accession>
<keyword evidence="1" id="KW-0812">Transmembrane</keyword>
<keyword evidence="3" id="KW-1185">Reference proteome</keyword>
<dbReference type="EMBL" id="JAPYYP010000051">
    <property type="protein sequence ID" value="MDA5110925.1"/>
    <property type="molecule type" value="Genomic_DNA"/>
</dbReference>
<evidence type="ECO:0000256" key="1">
    <source>
        <dbReference type="SAM" id="Phobius"/>
    </source>
</evidence>
<proteinExistence type="predicted"/>
<sequence>MIATAVSSWIPEQYFLTPEPFYFGIVIALLGLGFSLFVTNSSMKTKSITFSINFIKFTIKGQFDDGKDNRFQICPTAFGE</sequence>
<comment type="caution">
    <text evidence="2">The sequence shown here is derived from an EMBL/GenBank/DDBJ whole genome shotgun (WGS) entry which is preliminary data.</text>
</comment>
<gene>
    <name evidence="2" type="ORF">O3V59_21545</name>
</gene>
<dbReference type="AlphaFoldDB" id="A0A9X3TUY4"/>
<evidence type="ECO:0000313" key="2">
    <source>
        <dbReference type="EMBL" id="MDA5110925.1"/>
    </source>
</evidence>
<dbReference type="Proteomes" id="UP001151071">
    <property type="component" value="Unassembled WGS sequence"/>
</dbReference>
<feature type="transmembrane region" description="Helical" evidence="1">
    <location>
        <begin position="20"/>
        <end position="38"/>
    </location>
</feature>
<reference evidence="2" key="1">
    <citation type="submission" date="2022-12" db="EMBL/GenBank/DDBJ databases">
        <title>Draft genome sequence of the thermophilic strain Brevibacillus thermoruber HT42, isolated from Los Humeros, Puebla, Mexico, with biotechnological potential.</title>
        <authorList>
            <person name="Lara Sanchez J."/>
            <person name="Solis Palacios R."/>
            <person name="Bustos Baena A.S."/>
            <person name="Ruz Baez A.E."/>
            <person name="Espinosa Luna G."/>
            <person name="Oliart Ros R.M."/>
        </authorList>
    </citation>
    <scope>NUCLEOTIDE SEQUENCE</scope>
    <source>
        <strain evidence="2">HT42</strain>
    </source>
</reference>